<dbReference type="AlphaFoldDB" id="A0A2P6PSP8"/>
<organism evidence="1 2">
    <name type="scientific">Rosa chinensis</name>
    <name type="common">China rose</name>
    <dbReference type="NCBI Taxonomy" id="74649"/>
    <lineage>
        <taxon>Eukaryota</taxon>
        <taxon>Viridiplantae</taxon>
        <taxon>Streptophyta</taxon>
        <taxon>Embryophyta</taxon>
        <taxon>Tracheophyta</taxon>
        <taxon>Spermatophyta</taxon>
        <taxon>Magnoliopsida</taxon>
        <taxon>eudicotyledons</taxon>
        <taxon>Gunneridae</taxon>
        <taxon>Pentapetalae</taxon>
        <taxon>rosids</taxon>
        <taxon>fabids</taxon>
        <taxon>Rosales</taxon>
        <taxon>Rosaceae</taxon>
        <taxon>Rosoideae</taxon>
        <taxon>Rosoideae incertae sedis</taxon>
        <taxon>Rosa</taxon>
    </lineage>
</organism>
<sequence>MMVEIISKTLQEHQRCKYCLGTAYGSSSDAMTIIQQRSPVVKSPAERSMLLCFQA</sequence>
<protein>
    <submittedName>
        <fullName evidence="1">Uncharacterized protein</fullName>
    </submittedName>
</protein>
<dbReference type="Gramene" id="PRQ24957">
    <property type="protein sequence ID" value="PRQ24957"/>
    <property type="gene ID" value="RchiOBHm_Chr6g0278231"/>
</dbReference>
<comment type="caution">
    <text evidence="1">The sequence shown here is derived from an EMBL/GenBank/DDBJ whole genome shotgun (WGS) entry which is preliminary data.</text>
</comment>
<dbReference type="EMBL" id="PDCK01000044">
    <property type="protein sequence ID" value="PRQ24957.1"/>
    <property type="molecule type" value="Genomic_DNA"/>
</dbReference>
<keyword evidence="2" id="KW-1185">Reference proteome</keyword>
<reference evidence="1 2" key="1">
    <citation type="journal article" date="2018" name="Nat. Genet.">
        <title>The Rosa genome provides new insights in the design of modern roses.</title>
        <authorList>
            <person name="Bendahmane M."/>
        </authorList>
    </citation>
    <scope>NUCLEOTIDE SEQUENCE [LARGE SCALE GENOMIC DNA]</scope>
    <source>
        <strain evidence="2">cv. Old Blush</strain>
    </source>
</reference>
<dbReference type="Proteomes" id="UP000238479">
    <property type="component" value="Chromosome 6"/>
</dbReference>
<name>A0A2P6PSP8_ROSCH</name>
<evidence type="ECO:0000313" key="2">
    <source>
        <dbReference type="Proteomes" id="UP000238479"/>
    </source>
</evidence>
<proteinExistence type="predicted"/>
<gene>
    <name evidence="1" type="ORF">RchiOBHm_Chr6g0278231</name>
</gene>
<evidence type="ECO:0000313" key="1">
    <source>
        <dbReference type="EMBL" id="PRQ24957.1"/>
    </source>
</evidence>
<accession>A0A2P6PSP8</accession>